<dbReference type="EMBL" id="JAAWVN010000549">
    <property type="protein sequence ID" value="MBN3289018.1"/>
    <property type="molecule type" value="Genomic_DNA"/>
</dbReference>
<gene>
    <name evidence="8" type="primary">Zfp91</name>
    <name evidence="8" type="ORF">GTO92_0003307</name>
</gene>
<feature type="region of interest" description="Disordered" evidence="5">
    <location>
        <begin position="190"/>
        <end position="220"/>
    </location>
</feature>
<evidence type="ECO:0000256" key="1">
    <source>
        <dbReference type="ARBA" id="ARBA00022723"/>
    </source>
</evidence>
<protein>
    <submittedName>
        <fullName evidence="8">ZFP91 ligase</fullName>
    </submittedName>
</protein>
<dbReference type="InterPro" id="IPR013087">
    <property type="entry name" value="Znf_C2H2_type"/>
</dbReference>
<name>A0ABS2YSY7_POLSE</name>
<feature type="non-terminal residue" evidence="8">
    <location>
        <position position="1"/>
    </location>
</feature>
<evidence type="ECO:0000259" key="6">
    <source>
        <dbReference type="PROSITE" id="PS50103"/>
    </source>
</evidence>
<evidence type="ECO:0000313" key="9">
    <source>
        <dbReference type="Proteomes" id="UP001166052"/>
    </source>
</evidence>
<keyword evidence="3 4" id="KW-0862">Zinc</keyword>
<feature type="compositionally biased region" description="Basic and acidic residues" evidence="5">
    <location>
        <begin position="518"/>
        <end position="539"/>
    </location>
</feature>
<dbReference type="Gene3D" id="4.10.1000.10">
    <property type="entry name" value="Zinc finger, CCCH-type"/>
    <property type="match status" value="1"/>
</dbReference>
<proteinExistence type="predicted"/>
<dbReference type="InterPro" id="IPR051061">
    <property type="entry name" value="Zinc_finger_trans_reg"/>
</dbReference>
<dbReference type="PROSITE" id="PS50103">
    <property type="entry name" value="ZF_C3H1"/>
    <property type="match status" value="1"/>
</dbReference>
<feature type="region of interest" description="Disordered" evidence="5">
    <location>
        <begin position="279"/>
        <end position="309"/>
    </location>
</feature>
<dbReference type="GO" id="GO:0016874">
    <property type="term" value="F:ligase activity"/>
    <property type="evidence" value="ECO:0007669"/>
    <property type="project" value="UniProtKB-KW"/>
</dbReference>
<feature type="region of interest" description="Disordered" evidence="5">
    <location>
        <begin position="1"/>
        <end position="108"/>
    </location>
</feature>
<evidence type="ECO:0000259" key="7">
    <source>
        <dbReference type="PROSITE" id="PS50157"/>
    </source>
</evidence>
<feature type="domain" description="C2H2-type" evidence="7">
    <location>
        <begin position="675"/>
        <end position="702"/>
    </location>
</feature>
<keyword evidence="8" id="KW-0436">Ligase</keyword>
<feature type="zinc finger region" description="C3H1-type" evidence="4">
    <location>
        <begin position="143"/>
        <end position="171"/>
    </location>
</feature>
<evidence type="ECO:0000256" key="3">
    <source>
        <dbReference type="ARBA" id="ARBA00022833"/>
    </source>
</evidence>
<feature type="compositionally biased region" description="Basic and acidic residues" evidence="5">
    <location>
        <begin position="547"/>
        <end position="567"/>
    </location>
</feature>
<dbReference type="SMART" id="SM00356">
    <property type="entry name" value="ZnF_C3H1"/>
    <property type="match status" value="1"/>
</dbReference>
<dbReference type="SMART" id="SM00355">
    <property type="entry name" value="ZnF_C2H2"/>
    <property type="match status" value="5"/>
</dbReference>
<evidence type="ECO:0000256" key="2">
    <source>
        <dbReference type="ARBA" id="ARBA00022771"/>
    </source>
</evidence>
<feature type="compositionally biased region" description="Acidic residues" evidence="5">
    <location>
        <begin position="505"/>
        <end position="517"/>
    </location>
</feature>
<evidence type="ECO:0000256" key="4">
    <source>
        <dbReference type="PROSITE-ProRule" id="PRU00723"/>
    </source>
</evidence>
<dbReference type="InterPro" id="IPR041367">
    <property type="entry name" value="Znf-CCCH_4"/>
</dbReference>
<evidence type="ECO:0000256" key="5">
    <source>
        <dbReference type="SAM" id="MobiDB-lite"/>
    </source>
</evidence>
<dbReference type="Pfam" id="PF18044">
    <property type="entry name" value="zf-CCCH_4"/>
    <property type="match status" value="1"/>
</dbReference>
<keyword evidence="9" id="KW-1185">Reference proteome</keyword>
<dbReference type="Gene3D" id="3.30.160.60">
    <property type="entry name" value="Classic Zinc Finger"/>
    <property type="match status" value="4"/>
</dbReference>
<dbReference type="SUPFAM" id="SSF90229">
    <property type="entry name" value="CCCH zinc finger"/>
    <property type="match status" value="1"/>
</dbReference>
<feature type="compositionally biased region" description="Low complexity" evidence="5">
    <location>
        <begin position="376"/>
        <end position="386"/>
    </location>
</feature>
<feature type="non-terminal residue" evidence="8">
    <location>
        <position position="859"/>
    </location>
</feature>
<organism evidence="8 9">
    <name type="scientific">Polypterus senegalus</name>
    <name type="common">Senegal bichir</name>
    <dbReference type="NCBI Taxonomy" id="55291"/>
    <lineage>
        <taxon>Eukaryota</taxon>
        <taxon>Metazoa</taxon>
        <taxon>Chordata</taxon>
        <taxon>Craniata</taxon>
        <taxon>Vertebrata</taxon>
        <taxon>Euteleostomi</taxon>
        <taxon>Actinopterygii</taxon>
        <taxon>Polypteriformes</taxon>
        <taxon>Polypteridae</taxon>
        <taxon>Polypterus</taxon>
    </lineage>
</organism>
<feature type="region of interest" description="Disordered" evidence="5">
    <location>
        <begin position="328"/>
        <end position="578"/>
    </location>
</feature>
<dbReference type="Pfam" id="PF00096">
    <property type="entry name" value="zf-C2H2"/>
    <property type="match status" value="3"/>
</dbReference>
<dbReference type="PANTHER" id="PTHR46179">
    <property type="entry name" value="ZINC FINGER PROTEIN"/>
    <property type="match status" value="1"/>
</dbReference>
<dbReference type="PROSITE" id="PS00028">
    <property type="entry name" value="ZINC_FINGER_C2H2_1"/>
    <property type="match status" value="3"/>
</dbReference>
<feature type="compositionally biased region" description="Basic and acidic residues" evidence="5">
    <location>
        <begin position="421"/>
        <end position="432"/>
    </location>
</feature>
<feature type="domain" description="C2H2-type" evidence="7">
    <location>
        <begin position="617"/>
        <end position="646"/>
    </location>
</feature>
<accession>A0ABS2YSY7</accession>
<sequence>MAAHGSALVGYGVSSESDSEGEETTKQLPRPTASATIQSRNFLVEAGDLSSDLSSEDEDRAPECNVQSSPPRRFERSPASTNPVKSEGEVTPKKLPTPKLDIGMMKKGGSSVFKNPFQEERNEQLSLLQKHVQLTLEAKPTEIGGKKICLLYRKEGRCRYGSKCKFAHDSDLQTAVSSSVSSSRGETVLASSSSFKVDDNNDLEEETRTKKRKPGLSDSLIPSKRVLKHYKAQVTKDKPWVKRRIGTSELERSVLSFSSPHLPATSTIYQPARVQLAAQGGRRWNRSRPGPTVTAGSRSLSPTGSGRVLRGRTVTGATAAALATLVVRNSDEHPPSAPPSKPGPRSGRVLRVRTSRGGTAAAAREKSRGTAGCGQAADGADEGSAAARRRKAECPRRRRNPAVRGESVAQAPGDSGLTTTSKDRNDITKKESSPGTASCTPRSRPVRSRRGGRMNAAQQKDSTGNSKTAESQIDSDQFICKTEPDTEQKSYWAAPGDPPSKVGLSEEDEDMVISEEEPPFRDDPKDQNYKPQDERDPPKPRRRAQKGKNDKDKKLDIKTEVDVKQENEFGEEIEPPRKKKPPIQYVRCEMEGCGTVLAHPRYLQHHIKYQHLLKKKYVCPHPSCGRLFRLQKQLLRHAKHHTDQRDYICEYCARAFKSSHNLAVHRMIHTGEKPLQCEICGFTCRQKASLNWHMKKHDADTFYQFSCNICGKKFEKKDSVVAHKAKSHPEVLIAEALAANAGALITSTDILGSNQESLAHPQEVVNAEHPGTESLLLTSPCMNQMTCDPDTLVIGAEELSIPHQARAVCATADRLVISPQVLASDTRILTTSTGLIINAEALGATTEVLIENSDHHILH</sequence>
<feature type="compositionally biased region" description="Polar residues" evidence="5">
    <location>
        <begin position="456"/>
        <end position="475"/>
    </location>
</feature>
<feature type="compositionally biased region" description="Basic residues" evidence="5">
    <location>
        <begin position="387"/>
        <end position="401"/>
    </location>
</feature>
<feature type="domain" description="C2H2-type" evidence="7">
    <location>
        <begin position="705"/>
        <end position="728"/>
    </location>
</feature>
<dbReference type="InterPro" id="IPR000571">
    <property type="entry name" value="Znf_CCCH"/>
</dbReference>
<comment type="caution">
    <text evidence="8">The sequence shown here is derived from an EMBL/GenBank/DDBJ whole genome shotgun (WGS) entry which is preliminary data.</text>
</comment>
<keyword evidence="2 4" id="KW-0863">Zinc-finger</keyword>
<dbReference type="InterPro" id="IPR036236">
    <property type="entry name" value="Znf_C2H2_sf"/>
</dbReference>
<dbReference type="PROSITE" id="PS50157">
    <property type="entry name" value="ZINC_FINGER_C2H2_2"/>
    <property type="match status" value="4"/>
</dbReference>
<feature type="domain" description="C2H2-type" evidence="7">
    <location>
        <begin position="647"/>
        <end position="674"/>
    </location>
</feature>
<dbReference type="PANTHER" id="PTHR46179:SF11">
    <property type="entry name" value="E3 UBIQUITIN-PROTEIN LIGASE ZFP91"/>
    <property type="match status" value="1"/>
</dbReference>
<dbReference type="InterPro" id="IPR036855">
    <property type="entry name" value="Znf_CCCH_sf"/>
</dbReference>
<reference evidence="8" key="1">
    <citation type="journal article" date="2021" name="Cell">
        <title>Tracing the genetic footprints of vertebrate landing in non-teleost ray-finned fishes.</title>
        <authorList>
            <person name="Bi X."/>
            <person name="Wang K."/>
            <person name="Yang L."/>
            <person name="Pan H."/>
            <person name="Jiang H."/>
            <person name="Wei Q."/>
            <person name="Fang M."/>
            <person name="Yu H."/>
            <person name="Zhu C."/>
            <person name="Cai Y."/>
            <person name="He Y."/>
            <person name="Gan X."/>
            <person name="Zeng H."/>
            <person name="Yu D."/>
            <person name="Zhu Y."/>
            <person name="Jiang H."/>
            <person name="Qiu Q."/>
            <person name="Yang H."/>
            <person name="Zhang Y.E."/>
            <person name="Wang W."/>
            <person name="Zhu M."/>
            <person name="He S."/>
            <person name="Zhang G."/>
        </authorList>
    </citation>
    <scope>NUCLEOTIDE SEQUENCE</scope>
    <source>
        <strain evidence="8">Bchr_001</strain>
    </source>
</reference>
<feature type="compositionally biased region" description="Polar residues" evidence="5">
    <location>
        <begin position="294"/>
        <end position="304"/>
    </location>
</feature>
<dbReference type="SUPFAM" id="SSF57667">
    <property type="entry name" value="beta-beta-alpha zinc fingers"/>
    <property type="match status" value="3"/>
</dbReference>
<feature type="domain" description="C3H1-type" evidence="6">
    <location>
        <begin position="143"/>
        <end position="171"/>
    </location>
</feature>
<dbReference type="Proteomes" id="UP001166052">
    <property type="component" value="Unassembled WGS sequence"/>
</dbReference>
<keyword evidence="1 4" id="KW-0479">Metal-binding</keyword>
<evidence type="ECO:0000313" key="8">
    <source>
        <dbReference type="EMBL" id="MBN3289018.1"/>
    </source>
</evidence>